<dbReference type="OrthoDB" id="2142040at2759"/>
<keyword evidence="4" id="KW-1185">Reference proteome</keyword>
<accession>A0A0C3API6</accession>
<dbReference type="InterPro" id="IPR002035">
    <property type="entry name" value="VWF_A"/>
</dbReference>
<dbReference type="PANTHER" id="PTHR34706">
    <property type="entry name" value="SLR1338 PROTEIN"/>
    <property type="match status" value="1"/>
</dbReference>
<dbReference type="PROSITE" id="PS50234">
    <property type="entry name" value="VWFA"/>
    <property type="match status" value="1"/>
</dbReference>
<gene>
    <name evidence="3" type="ORF">PILCRDRAFT_665625</name>
</gene>
<proteinExistence type="predicted"/>
<dbReference type="STRING" id="765440.A0A0C3API6"/>
<feature type="domain" description="VWFA" evidence="2">
    <location>
        <begin position="160"/>
        <end position="363"/>
    </location>
</feature>
<sequence>MTSFPNYPTQSPLQHESVRPLSSKKLCQPQWTHSSYIQRHFPSPHRSESGALGSDDVTQQSDSYYRIDPPLGLGNTDLVDCFHVDQVEKAISEWLDTPEHTQYICDIASQLVNRDTEPVTVEQARTREPPPPPPETNPGYNPQLDKKRPETMMDYLRKYHVLFVIDDSGSMTQDNRWGEARDALVGVAEHAVKYGSTEIDMRFFNSSKKCQDVKSVDIVVNIFNQTTPKGAMVLRSSSRAQIDCIISGVTPTGAVLKEILDDHILKLDAAVNQSEYYDIKPLDVIVITDGIPTDKPKDVLVEEALRIRSRKHHPNCVGIQFVQIGSDDNAEAALKDLMFGNIGNMVDTVPYTAVLTPQRLERILLGGIQPNVRALLPIV</sequence>
<feature type="region of interest" description="Disordered" evidence="1">
    <location>
        <begin position="116"/>
        <end position="144"/>
    </location>
</feature>
<dbReference type="InParanoid" id="A0A0C3API6"/>
<dbReference type="SMART" id="SM00327">
    <property type="entry name" value="VWA"/>
    <property type="match status" value="1"/>
</dbReference>
<dbReference type="Proteomes" id="UP000054166">
    <property type="component" value="Unassembled WGS sequence"/>
</dbReference>
<feature type="region of interest" description="Disordered" evidence="1">
    <location>
        <begin position="1"/>
        <end position="65"/>
    </location>
</feature>
<evidence type="ECO:0000313" key="4">
    <source>
        <dbReference type="Proteomes" id="UP000054166"/>
    </source>
</evidence>
<dbReference type="PANTHER" id="PTHR34706:SF1">
    <property type="entry name" value="VWFA DOMAIN-CONTAINING PROTEIN"/>
    <property type="match status" value="1"/>
</dbReference>
<dbReference type="Gene3D" id="3.40.50.410">
    <property type="entry name" value="von Willebrand factor, type A domain"/>
    <property type="match status" value="1"/>
</dbReference>
<reference evidence="4" key="2">
    <citation type="submission" date="2015-01" db="EMBL/GenBank/DDBJ databases">
        <title>Evolutionary Origins and Diversification of the Mycorrhizal Mutualists.</title>
        <authorList>
            <consortium name="DOE Joint Genome Institute"/>
            <consortium name="Mycorrhizal Genomics Consortium"/>
            <person name="Kohler A."/>
            <person name="Kuo A."/>
            <person name="Nagy L.G."/>
            <person name="Floudas D."/>
            <person name="Copeland A."/>
            <person name="Barry K.W."/>
            <person name="Cichocki N."/>
            <person name="Veneault-Fourrey C."/>
            <person name="LaButti K."/>
            <person name="Lindquist E.A."/>
            <person name="Lipzen A."/>
            <person name="Lundell T."/>
            <person name="Morin E."/>
            <person name="Murat C."/>
            <person name="Riley R."/>
            <person name="Ohm R."/>
            <person name="Sun H."/>
            <person name="Tunlid A."/>
            <person name="Henrissat B."/>
            <person name="Grigoriev I.V."/>
            <person name="Hibbett D.S."/>
            <person name="Martin F."/>
        </authorList>
    </citation>
    <scope>NUCLEOTIDE SEQUENCE [LARGE SCALE GENOMIC DNA]</scope>
    <source>
        <strain evidence="4">F 1598</strain>
    </source>
</reference>
<name>A0A0C3API6_PILCF</name>
<dbReference type="InterPro" id="IPR036465">
    <property type="entry name" value="vWFA_dom_sf"/>
</dbReference>
<dbReference type="HOGENOM" id="CLU_729802_0_0_1"/>
<feature type="compositionally biased region" description="Polar residues" evidence="1">
    <location>
        <begin position="1"/>
        <end position="14"/>
    </location>
</feature>
<evidence type="ECO:0000313" key="3">
    <source>
        <dbReference type="EMBL" id="KIM75813.1"/>
    </source>
</evidence>
<organism evidence="3 4">
    <name type="scientific">Piloderma croceum (strain F 1598)</name>
    <dbReference type="NCBI Taxonomy" id="765440"/>
    <lineage>
        <taxon>Eukaryota</taxon>
        <taxon>Fungi</taxon>
        <taxon>Dikarya</taxon>
        <taxon>Basidiomycota</taxon>
        <taxon>Agaricomycotina</taxon>
        <taxon>Agaricomycetes</taxon>
        <taxon>Agaricomycetidae</taxon>
        <taxon>Atheliales</taxon>
        <taxon>Atheliaceae</taxon>
        <taxon>Piloderma</taxon>
    </lineage>
</organism>
<dbReference type="EMBL" id="KN833042">
    <property type="protein sequence ID" value="KIM75813.1"/>
    <property type="molecule type" value="Genomic_DNA"/>
</dbReference>
<evidence type="ECO:0000259" key="2">
    <source>
        <dbReference type="PROSITE" id="PS50234"/>
    </source>
</evidence>
<reference evidence="3 4" key="1">
    <citation type="submission" date="2014-04" db="EMBL/GenBank/DDBJ databases">
        <authorList>
            <consortium name="DOE Joint Genome Institute"/>
            <person name="Kuo A."/>
            <person name="Tarkka M."/>
            <person name="Buscot F."/>
            <person name="Kohler A."/>
            <person name="Nagy L.G."/>
            <person name="Floudas D."/>
            <person name="Copeland A."/>
            <person name="Barry K.W."/>
            <person name="Cichocki N."/>
            <person name="Veneault-Fourrey C."/>
            <person name="LaButti K."/>
            <person name="Lindquist E.A."/>
            <person name="Lipzen A."/>
            <person name="Lundell T."/>
            <person name="Morin E."/>
            <person name="Murat C."/>
            <person name="Sun H."/>
            <person name="Tunlid A."/>
            <person name="Henrissat B."/>
            <person name="Grigoriev I.V."/>
            <person name="Hibbett D.S."/>
            <person name="Martin F."/>
            <person name="Nordberg H.P."/>
            <person name="Cantor M.N."/>
            <person name="Hua S.X."/>
        </authorList>
    </citation>
    <scope>NUCLEOTIDE SEQUENCE [LARGE SCALE GENOMIC DNA]</scope>
    <source>
        <strain evidence="3 4">F 1598</strain>
    </source>
</reference>
<dbReference type="AlphaFoldDB" id="A0A0C3API6"/>
<protein>
    <recommendedName>
        <fullName evidence="2">VWFA domain-containing protein</fullName>
    </recommendedName>
</protein>
<dbReference type="SUPFAM" id="SSF53300">
    <property type="entry name" value="vWA-like"/>
    <property type="match status" value="1"/>
</dbReference>
<evidence type="ECO:0000256" key="1">
    <source>
        <dbReference type="SAM" id="MobiDB-lite"/>
    </source>
</evidence>